<dbReference type="RefSeq" id="WP_097104403.1">
    <property type="nucleotide sequence ID" value="NZ_OCMU01000001.1"/>
</dbReference>
<evidence type="ECO:0000259" key="11">
    <source>
        <dbReference type="PROSITE" id="PS51192"/>
    </source>
</evidence>
<dbReference type="Proteomes" id="UP000219335">
    <property type="component" value="Unassembled WGS sequence"/>
</dbReference>
<dbReference type="SMART" id="SM00487">
    <property type="entry name" value="DEXDc"/>
    <property type="match status" value="1"/>
</dbReference>
<dbReference type="InterPro" id="IPR004473">
    <property type="entry name" value="Restrct_endonuc_typeI_HsdR"/>
</dbReference>
<keyword evidence="9 10" id="KW-0238">DNA-binding</keyword>
<evidence type="ECO:0000256" key="8">
    <source>
        <dbReference type="ARBA" id="ARBA00022840"/>
    </source>
</evidence>
<sequence length="1075" mass="124753">MPNFISEDQIEQALVQKLQHLHGFDVLDCHTDNAEDLNDGSNRASKRDVILIDRVRDAALRLNPDIPREAIESALEKLRERRQAMTLIAANQEIYGLLRDGIPVTFDNAQGQSQQERVRLLDFNVPGNNRFLAVTQLWIKGERGFRRPDVLLYVNGIPLVFIELKNSHVKLRNAYDDNLTNYKAEIPQLFLTNAFCVLSNAVETRVGSITAQWEHYFNWLRADDEKQKIDRAAIRAQGTSLEGVIEGLLPQQKLLDYVENFVLYYKDTQKIIEQNHQFIGVNRAYAIFLKRAELAGKLGVFWHTQGSGKSFSMIFYARKIFRKQTGNFTFVVVTDRDDLDGQIYRNFLNTRTVSEAEAAQPKNSEEMRKFLGQNKRIVFTLIQKFRWDKGREYPELSNRDDIIVIVDEAHRTQYKSLAENMRKGLPRANYLAFTGTPLLGRERKTNAWFGGYVSEYNFQQSMDDGATVPLFYQKRVPEVLIQNEGLSEEFYQILEDENLDEAQQAKLEQRFAKEVEVIKRDDRLEKIARDIVYHFPRRGYLGKGLVVSVDKFTAVKMYDKVQRLWKEEIRSLKGIISKTISEIEKRRLEQRVEFMRSIEMAVVISADAGEEEKFAAQGLTIKQHRECMDKLDEHGHDIEYNYKDPEHPLQLVFVCAMWLTGFDAPTLSTLYLDKPMQGHTLMQTIARANRVTSWKISEVEKRNGEIVDYYNVFRNMKLALRDYAQGGDEIDPPVKEKAELFRLLDEAIEQGFAFCHEKAVALREVLGSGDVFKQVGRFESFANTLLANDEWRRSFNVYENIITSLYEACKPEVLGRSKGREVAAFQYLRGVIEAHIEQKDIDAISLKIAELLDESVVVDGAEVLKAQQNDAEYQIIQKGKTWDLSKINFDKLREEFKQAAYKHIEIADLRAFLQHKLELMLQQNATRTDFAQRLQQIIDTYNAGGSSTENYYEDLMQFTGDLRAEDERHIREGLNEDELELFDLLKKDTMTQDETQKVKLAAKALLRRLLQERPRVLVQDWYKDTQTQKTVRSAVEQILDRDLPESYDRVLFREKCDNVFHLVLEYASHGRKWAA</sequence>
<dbReference type="Pfam" id="PF04313">
    <property type="entry name" value="HSDR_N"/>
    <property type="match status" value="1"/>
</dbReference>
<accession>A0A286A6N7</accession>
<evidence type="ECO:0000313" key="12">
    <source>
        <dbReference type="EMBL" id="SOD17580.1"/>
    </source>
</evidence>
<protein>
    <recommendedName>
        <fullName evidence="10">Type I restriction enzyme endonuclease subunit</fullName>
        <shortName evidence="10">R protein</shortName>
        <ecNumber evidence="10">3.1.21.3</ecNumber>
    </recommendedName>
</protein>
<proteinExistence type="inferred from homology"/>
<dbReference type="Pfam" id="PF18766">
    <property type="entry name" value="SWI2_SNF2"/>
    <property type="match status" value="1"/>
</dbReference>
<organism evidence="12 13">
    <name type="scientific">Nitrosomonas ureae</name>
    <dbReference type="NCBI Taxonomy" id="44577"/>
    <lineage>
        <taxon>Bacteria</taxon>
        <taxon>Pseudomonadati</taxon>
        <taxon>Pseudomonadota</taxon>
        <taxon>Betaproteobacteria</taxon>
        <taxon>Nitrosomonadales</taxon>
        <taxon>Nitrosomonadaceae</taxon>
        <taxon>Nitrosomonas</taxon>
    </lineage>
</organism>
<dbReference type="GO" id="GO:0009035">
    <property type="term" value="F:type I site-specific deoxyribonuclease activity"/>
    <property type="evidence" value="ECO:0007669"/>
    <property type="project" value="UniProtKB-EC"/>
</dbReference>
<dbReference type="NCBIfam" id="TIGR00348">
    <property type="entry name" value="hsdR"/>
    <property type="match status" value="1"/>
</dbReference>
<evidence type="ECO:0000256" key="10">
    <source>
        <dbReference type="RuleBase" id="RU364115"/>
    </source>
</evidence>
<dbReference type="PROSITE" id="PS51192">
    <property type="entry name" value="HELICASE_ATP_BIND_1"/>
    <property type="match status" value="1"/>
</dbReference>
<evidence type="ECO:0000256" key="7">
    <source>
        <dbReference type="ARBA" id="ARBA00022801"/>
    </source>
</evidence>
<dbReference type="EMBL" id="OCMU01000001">
    <property type="protein sequence ID" value="SOD17580.1"/>
    <property type="molecule type" value="Genomic_DNA"/>
</dbReference>
<dbReference type="GO" id="GO:0009307">
    <property type="term" value="P:DNA restriction-modification system"/>
    <property type="evidence" value="ECO:0007669"/>
    <property type="project" value="UniProtKB-KW"/>
</dbReference>
<dbReference type="InterPro" id="IPR055180">
    <property type="entry name" value="HsdR_RecA-like_helicase_dom_2"/>
</dbReference>
<dbReference type="InterPro" id="IPR040980">
    <property type="entry name" value="SWI2_SNF2"/>
</dbReference>
<comment type="subunit">
    <text evidence="10">The type I restriction/modification system is composed of three polypeptides R, M and S.</text>
</comment>
<dbReference type="Gene3D" id="3.90.1570.50">
    <property type="match status" value="1"/>
</dbReference>
<evidence type="ECO:0000313" key="13">
    <source>
        <dbReference type="Proteomes" id="UP000219335"/>
    </source>
</evidence>
<dbReference type="InterPro" id="IPR014001">
    <property type="entry name" value="Helicase_ATP-bd"/>
</dbReference>
<dbReference type="Gene3D" id="3.40.50.300">
    <property type="entry name" value="P-loop containing nucleotide triphosphate hydrolases"/>
    <property type="match status" value="2"/>
</dbReference>
<comment type="function">
    <text evidence="10">Subunit R is required for both nuclease and ATPase activities, but not for modification.</text>
</comment>
<dbReference type="GO" id="GO:0003677">
    <property type="term" value="F:DNA binding"/>
    <property type="evidence" value="ECO:0007669"/>
    <property type="project" value="UniProtKB-KW"/>
</dbReference>
<dbReference type="InterPro" id="IPR021810">
    <property type="entry name" value="T1RH-like_C"/>
</dbReference>
<dbReference type="CDD" id="cd18800">
    <property type="entry name" value="SF2_C_EcoR124I-like"/>
    <property type="match status" value="1"/>
</dbReference>
<dbReference type="GO" id="GO:0005524">
    <property type="term" value="F:ATP binding"/>
    <property type="evidence" value="ECO:0007669"/>
    <property type="project" value="UniProtKB-KW"/>
</dbReference>
<comment type="catalytic activity">
    <reaction evidence="1 10">
        <text>Endonucleolytic cleavage of DNA to give random double-stranded fragments with terminal 5'-phosphates, ATP is simultaneously hydrolyzed.</text>
        <dbReference type="EC" id="3.1.21.3"/>
    </reaction>
</comment>
<evidence type="ECO:0000256" key="3">
    <source>
        <dbReference type="ARBA" id="ARBA00022722"/>
    </source>
</evidence>
<keyword evidence="4 10" id="KW-0547">Nucleotide-binding</keyword>
<dbReference type="EC" id="3.1.21.3" evidence="10"/>
<dbReference type="AlphaFoldDB" id="A0A286A6N7"/>
<evidence type="ECO:0000256" key="5">
    <source>
        <dbReference type="ARBA" id="ARBA00022747"/>
    </source>
</evidence>
<comment type="similarity">
    <text evidence="2 10">Belongs to the HsdR family.</text>
</comment>
<dbReference type="PANTHER" id="PTHR30195">
    <property type="entry name" value="TYPE I SITE-SPECIFIC DEOXYRIBONUCLEASE PROTEIN SUBUNIT M AND R"/>
    <property type="match status" value="1"/>
</dbReference>
<dbReference type="SUPFAM" id="SSF52540">
    <property type="entry name" value="P-loop containing nucleoside triphosphate hydrolases"/>
    <property type="match status" value="1"/>
</dbReference>
<reference evidence="12 13" key="1">
    <citation type="submission" date="2017-09" db="EMBL/GenBank/DDBJ databases">
        <authorList>
            <person name="Ehlers B."/>
            <person name="Leendertz F.H."/>
        </authorList>
    </citation>
    <scope>NUCLEOTIDE SEQUENCE [LARGE SCALE GENOMIC DNA]</scope>
    <source>
        <strain evidence="12 13">Nm42</strain>
    </source>
</reference>
<keyword evidence="7 10" id="KW-0378">Hydrolase</keyword>
<evidence type="ECO:0000256" key="6">
    <source>
        <dbReference type="ARBA" id="ARBA00022759"/>
    </source>
</evidence>
<evidence type="ECO:0000256" key="2">
    <source>
        <dbReference type="ARBA" id="ARBA00008598"/>
    </source>
</evidence>
<keyword evidence="3" id="KW-0540">Nuclease</keyword>
<evidence type="ECO:0000256" key="4">
    <source>
        <dbReference type="ARBA" id="ARBA00022741"/>
    </source>
</evidence>
<keyword evidence="6" id="KW-0255">Endonuclease</keyword>
<gene>
    <name evidence="12" type="ORF">SAMN06297164_1243</name>
</gene>
<evidence type="ECO:0000256" key="9">
    <source>
        <dbReference type="ARBA" id="ARBA00023125"/>
    </source>
</evidence>
<dbReference type="InterPro" id="IPR007409">
    <property type="entry name" value="Restrct_endonuc_type1_HsdR_N"/>
</dbReference>
<evidence type="ECO:0000256" key="1">
    <source>
        <dbReference type="ARBA" id="ARBA00000851"/>
    </source>
</evidence>
<keyword evidence="5 10" id="KW-0680">Restriction system</keyword>
<dbReference type="InterPro" id="IPR027417">
    <property type="entry name" value="P-loop_NTPase"/>
</dbReference>
<keyword evidence="8 10" id="KW-0067">ATP-binding</keyword>
<dbReference type="CDD" id="cd22332">
    <property type="entry name" value="HsdR_N"/>
    <property type="match status" value="1"/>
</dbReference>
<dbReference type="Pfam" id="PF22679">
    <property type="entry name" value="T1R_D3-like"/>
    <property type="match status" value="1"/>
</dbReference>
<name>A0A286A6N7_9PROT</name>
<feature type="domain" description="Helicase ATP-binding" evidence="11">
    <location>
        <begin position="290"/>
        <end position="455"/>
    </location>
</feature>
<dbReference type="InterPro" id="IPR051268">
    <property type="entry name" value="Type-I_R_enzyme_R_subunit"/>
</dbReference>
<dbReference type="Pfam" id="PF11867">
    <property type="entry name" value="T1RH-like_C"/>
    <property type="match status" value="1"/>
</dbReference>
<dbReference type="PANTHER" id="PTHR30195:SF15">
    <property type="entry name" value="TYPE I RESTRICTION ENZYME HINDI ENDONUCLEASE SUBUNIT"/>
    <property type="match status" value="1"/>
</dbReference>